<proteinExistence type="predicted"/>
<evidence type="ECO:0000313" key="2">
    <source>
        <dbReference type="Proteomes" id="UP001223646"/>
    </source>
</evidence>
<reference evidence="1" key="2">
    <citation type="submission" date="2024-05" db="EMBL/GenBank/DDBJ databases">
        <authorList>
            <person name="Wolfe A."/>
        </authorList>
    </citation>
    <scope>NUCLEOTIDE SEQUENCE</scope>
    <source>
        <strain evidence="1">UMB1064</strain>
    </source>
</reference>
<name>A0AAW9SWH0_CORAY</name>
<dbReference type="EMBL" id="JASOOY020000005">
    <property type="protein sequence ID" value="MEO3716288.1"/>
    <property type="molecule type" value="Genomic_DNA"/>
</dbReference>
<evidence type="ECO:0008006" key="3">
    <source>
        <dbReference type="Google" id="ProtNLM"/>
    </source>
</evidence>
<dbReference type="AlphaFoldDB" id="A0AAW9SWH0"/>
<evidence type="ECO:0000313" key="1">
    <source>
        <dbReference type="EMBL" id="MEO3716288.1"/>
    </source>
</evidence>
<protein>
    <recommendedName>
        <fullName evidence="3">AIPR protein</fullName>
    </recommendedName>
</protein>
<dbReference type="Proteomes" id="UP001223646">
    <property type="component" value="Unassembled WGS sequence"/>
</dbReference>
<organism evidence="1 2">
    <name type="scientific">Corynebacterium amycolatum</name>
    <dbReference type="NCBI Taxonomy" id="43765"/>
    <lineage>
        <taxon>Bacteria</taxon>
        <taxon>Bacillati</taxon>
        <taxon>Actinomycetota</taxon>
        <taxon>Actinomycetes</taxon>
        <taxon>Mycobacteriales</taxon>
        <taxon>Corynebacteriaceae</taxon>
        <taxon>Corynebacterium</taxon>
    </lineage>
</organism>
<reference evidence="1" key="1">
    <citation type="submission" date="2023-05" db="EMBL/GenBank/DDBJ databases">
        <authorList>
            <person name="Du J."/>
        </authorList>
    </citation>
    <scope>NUCLEOTIDE SEQUENCE</scope>
    <source>
        <strain evidence="1">UMB1064</strain>
    </source>
</reference>
<accession>A0AAW9SWH0</accession>
<gene>
    <name evidence="1" type="ORF">QP460_001605</name>
</gene>
<dbReference type="RefSeq" id="WP_284826541.1">
    <property type="nucleotide sequence ID" value="NZ_JASOOY020000005.1"/>
</dbReference>
<comment type="caution">
    <text evidence="1">The sequence shown here is derived from an EMBL/GenBank/DDBJ whole genome shotgun (WGS) entry which is preliminary data.</text>
</comment>
<sequence length="470" mass="52482">MTSPTTTATATAPVTLELEFSDITEQMNGTIGRVIGTVTIRQFAKIISALNLDANPRVSRTGRITDAIMETIDTTPELFAYKSKGVLLASTQFTSEDSLYRFTFSNRRIEGILDGGHNSLAIALFVLGKLTPPPSRKIKTWSEMKEVWMERSEEIEELLADESLTELDAKVPVEVLVPGARDEDTVQDFSDALLDICAARNNNAELKAEAKLNRAGYFDDLKHALPQGISDNVQWRTNDTGRLKVGDVIAMAWIPLSCIDLPKDADGKQIEAPTPTSLYSGKAKLLDRFEDVMSSPEVTKPSTESINERTEEVVLYNEKVRSALNLSRDFIDIFERINAELPDLYNKSGGKFGGIDAVDKANKKNPRTGKTSQKYSKFYRQPIGYAIPDGFIYPLVYAFAALLKRNEDGTVYWGTDWHEFFNNHMGALVKDYRETSMNMLNRDPQKVGKEAGSYTNLLRSAQLALFTEQQ</sequence>